<dbReference type="STRING" id="49451.A0A1J6KCJ3"/>
<dbReference type="GO" id="GO:0005576">
    <property type="term" value="C:extracellular region"/>
    <property type="evidence" value="ECO:0007669"/>
    <property type="project" value="UniProtKB-SubCell"/>
</dbReference>
<dbReference type="Pfam" id="PF14686">
    <property type="entry name" value="fn3_3"/>
    <property type="match status" value="1"/>
</dbReference>
<dbReference type="GO" id="GO:0102210">
    <property type="term" value="F:rhamnogalacturonan endolyase activity"/>
    <property type="evidence" value="ECO:0007669"/>
    <property type="project" value="UniProtKB-EC"/>
</dbReference>
<dbReference type="InterPro" id="IPR010325">
    <property type="entry name" value="Rhamnogal_lyase"/>
</dbReference>
<protein>
    <recommendedName>
        <fullName evidence="4">rhamnogalacturonan endolyase</fullName>
        <ecNumber evidence="4">4.2.2.23</ecNumber>
    </recommendedName>
</protein>
<evidence type="ECO:0000256" key="3">
    <source>
        <dbReference type="ARBA" id="ARBA00010418"/>
    </source>
</evidence>
<dbReference type="EMBL" id="MJEQ01002280">
    <property type="protein sequence ID" value="OIT27778.1"/>
    <property type="molecule type" value="Genomic_DNA"/>
</dbReference>
<evidence type="ECO:0000256" key="2">
    <source>
        <dbReference type="ARBA" id="ARBA00004613"/>
    </source>
</evidence>
<dbReference type="InterPro" id="IPR008979">
    <property type="entry name" value="Galactose-bd-like_sf"/>
</dbReference>
<dbReference type="InterPro" id="IPR051850">
    <property type="entry name" value="Polysacch_Lyase_4"/>
</dbReference>
<evidence type="ECO:0000256" key="4">
    <source>
        <dbReference type="ARBA" id="ARBA00012437"/>
    </source>
</evidence>
<dbReference type="Pfam" id="PF14683">
    <property type="entry name" value="CBM-like"/>
    <property type="match status" value="1"/>
</dbReference>
<dbReference type="Gene3D" id="2.60.120.260">
    <property type="entry name" value="Galactose-binding domain-like"/>
    <property type="match status" value="1"/>
</dbReference>
<dbReference type="Gramene" id="OIT27778">
    <property type="protein sequence ID" value="OIT27778"/>
    <property type="gene ID" value="A4A49_20527"/>
</dbReference>
<dbReference type="AlphaFoldDB" id="A0A1J6KCJ3"/>
<dbReference type="Gene3D" id="2.60.40.1120">
    <property type="entry name" value="Carboxypeptidase-like, regulatory domain"/>
    <property type="match status" value="1"/>
</dbReference>
<dbReference type="InterPro" id="IPR011013">
    <property type="entry name" value="Gal_mutarotase_sf_dom"/>
</dbReference>
<dbReference type="GO" id="GO:0005975">
    <property type="term" value="P:carbohydrate metabolic process"/>
    <property type="evidence" value="ECO:0007669"/>
    <property type="project" value="InterPro"/>
</dbReference>
<dbReference type="CDD" id="cd10317">
    <property type="entry name" value="RGL4_C"/>
    <property type="match status" value="1"/>
</dbReference>
<dbReference type="PANTHER" id="PTHR32018:SF35">
    <property type="entry name" value="RHAMNOGALACTURONAN ENDOLYASE"/>
    <property type="match status" value="1"/>
</dbReference>
<keyword evidence="8" id="KW-0472">Membrane</keyword>
<evidence type="ECO:0000256" key="1">
    <source>
        <dbReference type="ARBA" id="ARBA00001324"/>
    </source>
</evidence>
<evidence type="ECO:0000256" key="8">
    <source>
        <dbReference type="SAM" id="Phobius"/>
    </source>
</evidence>
<reference evidence="11" key="1">
    <citation type="submission" date="2016-11" db="EMBL/GenBank/DDBJ databases">
        <title>The genome of Nicotiana attenuata.</title>
        <authorList>
            <person name="Xu S."/>
            <person name="Brockmoeller T."/>
            <person name="Gaquerel E."/>
            <person name="Navarro A."/>
            <person name="Kuhl H."/>
            <person name="Gase K."/>
            <person name="Ling Z."/>
            <person name="Zhou W."/>
            <person name="Kreitzer C."/>
            <person name="Stanke M."/>
            <person name="Tang H."/>
            <person name="Lyons E."/>
            <person name="Pandey P."/>
            <person name="Pandey S.P."/>
            <person name="Timmermann B."/>
            <person name="Baldwin I.T."/>
        </authorList>
    </citation>
    <scope>NUCLEOTIDE SEQUENCE [LARGE SCALE GENOMIC DNA]</scope>
    <source>
        <strain evidence="11">UT</strain>
    </source>
</reference>
<dbReference type="PANTHER" id="PTHR32018">
    <property type="entry name" value="RHAMNOGALACTURONATE LYASE FAMILY PROTEIN"/>
    <property type="match status" value="1"/>
</dbReference>
<dbReference type="EC" id="4.2.2.23" evidence="4"/>
<organism evidence="11 12">
    <name type="scientific">Nicotiana attenuata</name>
    <name type="common">Coyote tobacco</name>
    <dbReference type="NCBI Taxonomy" id="49451"/>
    <lineage>
        <taxon>Eukaryota</taxon>
        <taxon>Viridiplantae</taxon>
        <taxon>Streptophyta</taxon>
        <taxon>Embryophyta</taxon>
        <taxon>Tracheophyta</taxon>
        <taxon>Spermatophyta</taxon>
        <taxon>Magnoliopsida</taxon>
        <taxon>eudicotyledons</taxon>
        <taxon>Gunneridae</taxon>
        <taxon>Pentapetalae</taxon>
        <taxon>asterids</taxon>
        <taxon>lamiids</taxon>
        <taxon>Solanales</taxon>
        <taxon>Solanaceae</taxon>
        <taxon>Nicotianoideae</taxon>
        <taxon>Nicotianeae</taxon>
        <taxon>Nicotiana</taxon>
    </lineage>
</organism>
<dbReference type="CDD" id="cd10320">
    <property type="entry name" value="RGL4_N"/>
    <property type="match status" value="1"/>
</dbReference>
<evidence type="ECO:0000256" key="5">
    <source>
        <dbReference type="ARBA" id="ARBA00022525"/>
    </source>
</evidence>
<comment type="caution">
    <text evidence="11">The sequence shown here is derived from an EMBL/GenBank/DDBJ whole genome shotgun (WGS) entry which is preliminary data.</text>
</comment>
<keyword evidence="5" id="KW-0964">Secreted</keyword>
<accession>A0A1J6KCJ3</accession>
<evidence type="ECO:0000259" key="10">
    <source>
        <dbReference type="Pfam" id="PF14686"/>
    </source>
</evidence>
<feature type="domain" description="Rhamnogalacturonan lyase" evidence="9">
    <location>
        <begin position="477"/>
        <end position="666"/>
    </location>
</feature>
<evidence type="ECO:0000256" key="7">
    <source>
        <dbReference type="ARBA" id="ARBA00023239"/>
    </source>
</evidence>
<dbReference type="Pfam" id="PF06045">
    <property type="entry name" value="Rhamnogal_lyase"/>
    <property type="match status" value="1"/>
</dbReference>
<evidence type="ECO:0000313" key="12">
    <source>
        <dbReference type="Proteomes" id="UP000187609"/>
    </source>
</evidence>
<evidence type="ECO:0000259" key="9">
    <source>
        <dbReference type="Pfam" id="PF14683"/>
    </source>
</evidence>
<dbReference type="CDD" id="cd10316">
    <property type="entry name" value="RGL4_M"/>
    <property type="match status" value="1"/>
</dbReference>
<keyword evidence="6" id="KW-0732">Signal</keyword>
<feature type="domain" description="Rhamnogalacturonan lyase" evidence="10">
    <location>
        <begin position="391"/>
        <end position="463"/>
    </location>
</feature>
<evidence type="ECO:0000313" key="11">
    <source>
        <dbReference type="EMBL" id="OIT27778.1"/>
    </source>
</evidence>
<dbReference type="InterPro" id="IPR029413">
    <property type="entry name" value="RG-lyase_II"/>
</dbReference>
<keyword evidence="8" id="KW-0812">Transmembrane</keyword>
<keyword evidence="12" id="KW-1185">Reference proteome</keyword>
<evidence type="ECO:0000256" key="6">
    <source>
        <dbReference type="ARBA" id="ARBA00022729"/>
    </source>
</evidence>
<proteinExistence type="inferred from homology"/>
<dbReference type="FunFam" id="2.60.40.1120:FF:000033">
    <property type="entry name" value="Rhamnogalacturonate lyase B"/>
    <property type="match status" value="1"/>
</dbReference>
<dbReference type="InterPro" id="IPR029411">
    <property type="entry name" value="RG-lyase_III"/>
</dbReference>
<dbReference type="SUPFAM" id="SSF49785">
    <property type="entry name" value="Galactose-binding domain-like"/>
    <property type="match status" value="1"/>
</dbReference>
<gene>
    <name evidence="11" type="ORF">A4A49_20527</name>
</gene>
<feature type="transmembrane region" description="Helical" evidence="8">
    <location>
        <begin position="7"/>
        <end position="26"/>
    </location>
</feature>
<dbReference type="GO" id="GO:0030246">
    <property type="term" value="F:carbohydrate binding"/>
    <property type="evidence" value="ECO:0007669"/>
    <property type="project" value="InterPro"/>
</dbReference>
<dbReference type="SUPFAM" id="SSF74650">
    <property type="entry name" value="Galactose mutarotase-like"/>
    <property type="match status" value="1"/>
</dbReference>
<dbReference type="InterPro" id="IPR014718">
    <property type="entry name" value="GH-type_carb-bd"/>
</dbReference>
<comment type="similarity">
    <text evidence="3">Belongs to the polysaccharide lyase 4 family.</text>
</comment>
<dbReference type="InterPro" id="IPR013784">
    <property type="entry name" value="Carb-bd-like_fold"/>
</dbReference>
<dbReference type="OMA" id="VHKYKNN"/>
<dbReference type="SUPFAM" id="SSF49452">
    <property type="entry name" value="Starch-binding domain-like"/>
    <property type="match status" value="1"/>
</dbReference>
<keyword evidence="7" id="KW-0456">Lyase</keyword>
<sequence length="671" mass="76153">MGKNKKLSICLLEVTMVVFTFFIVAADCRPHNGIKNRGRMTTMPAVKLEIQTEEVILSNGFANITLSKPDGHVTCISYGGIENLLSTKNENDRGYWDVIWNNTGPQTTRKKFSATSFEVIIDNENQTEISFKRTWNASQSDEPPLNIDKRYIMLRDAPGFYTYSIVERLEGWPLSYIQNLRIVFKLQEDMFHYMAVSDERQRVMPMEVDRKTGEVLDYKEAVLLTNPTNPDLKGEVDDKYFYTNDNKDGKVYGWVSANPPVGFWMIIPSNEFRTGGPFRQDITTHVGPTVLSVFVSTHYAGEDLAIKFQQGEPWKKVIGPVFVYLNSDGSAKDNPSILWDDAKKRMNEEVASWPYDFPVSKDYNKSNQRGTVRGQIFVNDRFISKQDVPASNAYIGLAPPGDAGSWQRENKGYQFWTKADANGNFTIENIISGTYNLYATVPGFIGDYKYTSNVQVTPGSSIKLGSLVYKPPRKGATLWEIGVPDRTAAEFFIPNAPPQYKVHKYKNNSESIFRQYGLWKQYSVLYPTNDLVYNVETSNYSRDWFYAQVTRNVGINIFNATTWRIIFNLTSVDKASNYTLQLALAAAHEAELQVHINDEKAQEPHFTTGFIGGENAIARHGIHGLYWLYSIGIQGNLLSKGANTIFLTQTIALTPYQGVMYDYLRLEGPHQ</sequence>
<dbReference type="Proteomes" id="UP000187609">
    <property type="component" value="Unassembled WGS sequence"/>
</dbReference>
<name>A0A1J6KCJ3_NICAT</name>
<comment type="catalytic activity">
    <reaction evidence="1">
        <text>Endotype eliminative cleavage of L-alpha-rhamnopyranosyl-(1-&gt;4)-alpha-D-galactopyranosyluronic acid bonds of rhamnogalacturonan I domains in ramified hairy regions of pectin leaving L-rhamnopyranose at the reducing end and 4-deoxy-4,5-unsaturated D-galactopyranosyluronic acid at the non-reducing end.</text>
        <dbReference type="EC" id="4.2.2.23"/>
    </reaction>
</comment>
<dbReference type="Gene3D" id="2.70.98.10">
    <property type="match status" value="1"/>
</dbReference>
<comment type="subcellular location">
    <subcellularLocation>
        <location evidence="2">Secreted</location>
    </subcellularLocation>
</comment>
<keyword evidence="8" id="KW-1133">Transmembrane helix</keyword>